<reference evidence="1 2" key="1">
    <citation type="submission" date="2019-05" db="EMBL/GenBank/DDBJ databases">
        <authorList>
            <person name="Zhang J.-Y."/>
            <person name="Feg X."/>
            <person name="Du Z.-J."/>
        </authorList>
    </citation>
    <scope>NUCLEOTIDE SEQUENCE [LARGE SCALE GENOMIC DNA]</scope>
    <source>
        <strain evidence="1 2">RZ26</strain>
    </source>
</reference>
<accession>A0A5S3PFN1</accession>
<evidence type="ECO:0000313" key="2">
    <source>
        <dbReference type="Proteomes" id="UP000310314"/>
    </source>
</evidence>
<dbReference type="Proteomes" id="UP000310314">
    <property type="component" value="Unassembled WGS sequence"/>
</dbReference>
<keyword evidence="2" id="KW-1185">Reference proteome</keyword>
<dbReference type="RefSeq" id="WP_138660078.1">
    <property type="nucleotide sequence ID" value="NZ_VATY01000007.1"/>
</dbReference>
<dbReference type="AlphaFoldDB" id="A0A5S3PFN1"/>
<dbReference type="EMBL" id="VATY01000007">
    <property type="protein sequence ID" value="TMM51960.1"/>
    <property type="molecule type" value="Genomic_DNA"/>
</dbReference>
<evidence type="ECO:0000313" key="1">
    <source>
        <dbReference type="EMBL" id="TMM51960.1"/>
    </source>
</evidence>
<proteinExistence type="predicted"/>
<comment type="caution">
    <text evidence="1">The sequence shown here is derived from an EMBL/GenBank/DDBJ whole genome shotgun (WGS) entry which is preliminary data.</text>
</comment>
<protein>
    <submittedName>
        <fullName evidence="1">Uncharacterized protein</fullName>
    </submittedName>
</protein>
<organism evidence="1 2">
    <name type="scientific">Maribacter algarum</name>
    <name type="common">ex Zhang et al. 2020</name>
    <dbReference type="NCBI Taxonomy" id="2578118"/>
    <lineage>
        <taxon>Bacteria</taxon>
        <taxon>Pseudomonadati</taxon>
        <taxon>Bacteroidota</taxon>
        <taxon>Flavobacteriia</taxon>
        <taxon>Flavobacteriales</taxon>
        <taxon>Flavobacteriaceae</taxon>
        <taxon>Maribacter</taxon>
    </lineage>
</organism>
<name>A0A5S3PFN1_9FLAO</name>
<gene>
    <name evidence="1" type="ORF">FEE95_21320</name>
</gene>
<sequence length="76" mass="8856">MSIIRSDRPVVFLQVTFLLKMDFESITYIKSVVLYPLSYRFLYLTGIEPATPTSVVLTTELPRQKREWESNPCPTE</sequence>